<feature type="signal peptide" evidence="7">
    <location>
        <begin position="1"/>
        <end position="28"/>
    </location>
</feature>
<dbReference type="AlphaFoldDB" id="A0A1M5CFQ0"/>
<reference evidence="12" key="1">
    <citation type="submission" date="2016-11" db="EMBL/GenBank/DDBJ databases">
        <authorList>
            <person name="Varghese N."/>
            <person name="Submissions S."/>
        </authorList>
    </citation>
    <scope>NUCLEOTIDE SEQUENCE [LARGE SCALE GENOMIC DNA]</scope>
    <source>
        <strain evidence="12">CGMCC 1.7063</strain>
    </source>
</reference>
<feature type="domain" description="NfeD1b N-terminal" evidence="10">
    <location>
        <begin position="43"/>
        <end position="141"/>
    </location>
</feature>
<evidence type="ECO:0000256" key="4">
    <source>
        <dbReference type="ARBA" id="ARBA00023136"/>
    </source>
</evidence>
<sequence length="474" mass="49978">MPNRNSLWSRRRLPVCFTLLLVALAALAAAQPIERPHVALLSIDGPIGPATTDYFVRATEEAEEKGAQLIVLQMDTPGGLDAATRDIIQHILASPVPIVTYVHPAGARAASAGTYILYASHIAAMTPATTLGAATPVQMGGMPGAPGEQPDDKPSGEKGGESTEDKEGKNGEKKDSPASGTAMERKMVNDSVAYIRGLARRHNRNADWAEKAVREAATLTATEALEENVIDIVAGNNEDLLKQVAGRKVALAEGELAISPSIAELPLESYEPDWRNEILALITNPQIAYILLLIGIYGLIFEGYNPGALVPGIVGIICLLLAFYALQVLPINYAGLALIIVGALLIVAEVFMPSFGALGIGGVIALVIGSVMLIDTDVPGMQVSRKLIGAIAGVSGLALLGILMAVGKSLRKPRVAIENALVGRTAIVSGIQDGDVLVHLDGEIWQARCDQPLQPGQRVKVVEQHGLFLRVEPG</sequence>
<dbReference type="GO" id="GO:0016020">
    <property type="term" value="C:membrane"/>
    <property type="evidence" value="ECO:0007669"/>
    <property type="project" value="UniProtKB-SubCell"/>
</dbReference>
<dbReference type="STRING" id="494016.SAMN04487965_2182"/>
<dbReference type="Gene3D" id="2.40.50.140">
    <property type="entry name" value="Nucleic acid-binding proteins"/>
    <property type="match status" value="1"/>
</dbReference>
<dbReference type="CDD" id="cd07020">
    <property type="entry name" value="Clp_protease_NfeD_1"/>
    <property type="match status" value="1"/>
</dbReference>
<feature type="transmembrane region" description="Helical" evidence="6">
    <location>
        <begin position="355"/>
        <end position="374"/>
    </location>
</feature>
<evidence type="ECO:0000259" key="10">
    <source>
        <dbReference type="Pfam" id="PF25145"/>
    </source>
</evidence>
<feature type="transmembrane region" description="Helical" evidence="6">
    <location>
        <begin position="331"/>
        <end position="348"/>
    </location>
</feature>
<feature type="region of interest" description="Disordered" evidence="5">
    <location>
        <begin position="135"/>
        <end position="185"/>
    </location>
</feature>
<evidence type="ECO:0000256" key="7">
    <source>
        <dbReference type="SAM" id="SignalP"/>
    </source>
</evidence>
<dbReference type="InterPro" id="IPR012340">
    <property type="entry name" value="NA-bd_OB-fold"/>
</dbReference>
<organism evidence="11 12">
    <name type="scientific">Microbulbifer donghaiensis</name>
    <dbReference type="NCBI Taxonomy" id="494016"/>
    <lineage>
        <taxon>Bacteria</taxon>
        <taxon>Pseudomonadati</taxon>
        <taxon>Pseudomonadota</taxon>
        <taxon>Gammaproteobacteria</taxon>
        <taxon>Cellvibrionales</taxon>
        <taxon>Microbulbiferaceae</taxon>
        <taxon>Microbulbifer</taxon>
    </lineage>
</organism>
<dbReference type="RefSeq" id="WP_073275022.1">
    <property type="nucleotide sequence ID" value="NZ_FQVA01000002.1"/>
</dbReference>
<keyword evidence="12" id="KW-1185">Reference proteome</keyword>
<dbReference type="PANTHER" id="PTHR33507:SF4">
    <property type="entry name" value="NODULATION COMPETITIVENESS PROTEIN NFED"/>
    <property type="match status" value="1"/>
</dbReference>
<keyword evidence="3 6" id="KW-1133">Transmembrane helix</keyword>
<keyword evidence="11" id="KW-0645">Protease</keyword>
<dbReference type="EMBL" id="FQVA01000002">
    <property type="protein sequence ID" value="SHF53594.1"/>
    <property type="molecule type" value="Genomic_DNA"/>
</dbReference>
<dbReference type="OrthoDB" id="5289056at2"/>
<dbReference type="GO" id="GO:0008233">
    <property type="term" value="F:peptidase activity"/>
    <property type="evidence" value="ECO:0007669"/>
    <property type="project" value="UniProtKB-KW"/>
</dbReference>
<dbReference type="InterPro" id="IPR029045">
    <property type="entry name" value="ClpP/crotonase-like_dom_sf"/>
</dbReference>
<evidence type="ECO:0000256" key="5">
    <source>
        <dbReference type="SAM" id="MobiDB-lite"/>
    </source>
</evidence>
<evidence type="ECO:0000259" key="8">
    <source>
        <dbReference type="Pfam" id="PF01957"/>
    </source>
</evidence>
<dbReference type="SUPFAM" id="SSF52096">
    <property type="entry name" value="ClpP/crotonase"/>
    <property type="match status" value="1"/>
</dbReference>
<feature type="domain" description="NfeD integral membrane" evidence="9">
    <location>
        <begin position="287"/>
        <end position="404"/>
    </location>
</feature>
<keyword evidence="7" id="KW-0732">Signal</keyword>
<feature type="chain" id="PRO_5012635255" evidence="7">
    <location>
        <begin position="29"/>
        <end position="474"/>
    </location>
</feature>
<dbReference type="Gene3D" id="3.90.226.10">
    <property type="entry name" value="2-enoyl-CoA Hydratase, Chain A, domain 1"/>
    <property type="match status" value="1"/>
</dbReference>
<evidence type="ECO:0000259" key="9">
    <source>
        <dbReference type="Pfam" id="PF24961"/>
    </source>
</evidence>
<evidence type="ECO:0000256" key="1">
    <source>
        <dbReference type="ARBA" id="ARBA00004141"/>
    </source>
</evidence>
<gene>
    <name evidence="11" type="ORF">SAMN04487965_2182</name>
</gene>
<feature type="transmembrane region" description="Helical" evidence="6">
    <location>
        <begin position="307"/>
        <end position="325"/>
    </location>
</feature>
<protein>
    <submittedName>
        <fullName evidence="11">Membrane-bound serine protease (ClpP class)</fullName>
    </submittedName>
</protein>
<dbReference type="PANTHER" id="PTHR33507">
    <property type="entry name" value="INNER MEMBRANE PROTEIN YBBJ"/>
    <property type="match status" value="1"/>
</dbReference>
<keyword evidence="4 6" id="KW-0472">Membrane</keyword>
<name>A0A1M5CFQ0_9GAMM</name>
<evidence type="ECO:0000256" key="2">
    <source>
        <dbReference type="ARBA" id="ARBA00022692"/>
    </source>
</evidence>
<feature type="compositionally biased region" description="Basic and acidic residues" evidence="5">
    <location>
        <begin position="150"/>
        <end position="176"/>
    </location>
</feature>
<dbReference type="InterPro" id="IPR056739">
    <property type="entry name" value="NfeD_membrane"/>
</dbReference>
<evidence type="ECO:0000313" key="11">
    <source>
        <dbReference type="EMBL" id="SHF53594.1"/>
    </source>
</evidence>
<dbReference type="Pfam" id="PF24961">
    <property type="entry name" value="NfeD_membrane"/>
    <property type="match status" value="1"/>
</dbReference>
<dbReference type="InterPro" id="IPR002810">
    <property type="entry name" value="NfeD-like_C"/>
</dbReference>
<dbReference type="GO" id="GO:0006508">
    <property type="term" value="P:proteolysis"/>
    <property type="evidence" value="ECO:0007669"/>
    <property type="project" value="UniProtKB-KW"/>
</dbReference>
<feature type="transmembrane region" description="Helical" evidence="6">
    <location>
        <begin position="278"/>
        <end position="300"/>
    </location>
</feature>
<comment type="subcellular location">
    <subcellularLocation>
        <location evidence="1">Membrane</location>
        <topology evidence="1">Multi-pass membrane protein</topology>
    </subcellularLocation>
</comment>
<feature type="domain" description="NfeD-like C-terminal" evidence="8">
    <location>
        <begin position="419"/>
        <end position="473"/>
    </location>
</feature>
<dbReference type="Proteomes" id="UP000184170">
    <property type="component" value="Unassembled WGS sequence"/>
</dbReference>
<evidence type="ECO:0000256" key="3">
    <source>
        <dbReference type="ARBA" id="ARBA00022989"/>
    </source>
</evidence>
<proteinExistence type="predicted"/>
<dbReference type="InterPro" id="IPR056738">
    <property type="entry name" value="NfeD1b_N"/>
</dbReference>
<evidence type="ECO:0000256" key="6">
    <source>
        <dbReference type="SAM" id="Phobius"/>
    </source>
</evidence>
<keyword evidence="11" id="KW-0378">Hydrolase</keyword>
<keyword evidence="2 6" id="KW-0812">Transmembrane</keyword>
<dbReference type="FunFam" id="3.90.226.10:FF:000089">
    <property type="entry name" value="Membrane-bound serine protease"/>
    <property type="match status" value="1"/>
</dbReference>
<accession>A0A1M5CFQ0</accession>
<feature type="transmembrane region" description="Helical" evidence="6">
    <location>
        <begin position="386"/>
        <end position="406"/>
    </location>
</feature>
<dbReference type="InterPro" id="IPR052165">
    <property type="entry name" value="Membrane_assoc_protease"/>
</dbReference>
<dbReference type="Pfam" id="PF25145">
    <property type="entry name" value="NfeD1b_N"/>
    <property type="match status" value="1"/>
</dbReference>
<evidence type="ECO:0000313" key="12">
    <source>
        <dbReference type="Proteomes" id="UP000184170"/>
    </source>
</evidence>
<dbReference type="SUPFAM" id="SSF141322">
    <property type="entry name" value="NfeD domain-like"/>
    <property type="match status" value="1"/>
</dbReference>
<dbReference type="Pfam" id="PF01957">
    <property type="entry name" value="NfeD"/>
    <property type="match status" value="1"/>
</dbReference>